<name>A0A381NTX6_9ZZZZ</name>
<dbReference type="GO" id="GO:0000976">
    <property type="term" value="F:transcription cis-regulatory region binding"/>
    <property type="evidence" value="ECO:0007669"/>
    <property type="project" value="TreeGrafter"/>
</dbReference>
<dbReference type="InterPro" id="IPR001647">
    <property type="entry name" value="HTH_TetR"/>
</dbReference>
<dbReference type="GO" id="GO:0003700">
    <property type="term" value="F:DNA-binding transcription factor activity"/>
    <property type="evidence" value="ECO:0007669"/>
    <property type="project" value="TreeGrafter"/>
</dbReference>
<dbReference type="EMBL" id="UINC01000566">
    <property type="protein sequence ID" value="SUZ57574.1"/>
    <property type="molecule type" value="Genomic_DNA"/>
</dbReference>
<dbReference type="Pfam" id="PF00440">
    <property type="entry name" value="TetR_N"/>
    <property type="match status" value="1"/>
</dbReference>
<proteinExistence type="predicted"/>
<keyword evidence="1" id="KW-0805">Transcription regulation</keyword>
<sequence length="198" mass="21200">VARTKIVSDSDVLAEARRCFLAHGPGVSTEVIAEALEISQPAIFKRFGTKKDLMLAALLPPSVPAWVSALEDGPDKRPIVEQLREVIRQAAAFFAETIPAMSVIRASGISKEELLASFEVAPPVVAKRTLIAWLLRSKEGGLIRPVDFEAAATMILGALQFRAFMVQIVGDAPSGAPDEDYVDDLADLLTHGLAPEVG</sequence>
<keyword evidence="2" id="KW-0238">DNA-binding</keyword>
<dbReference type="SUPFAM" id="SSF48498">
    <property type="entry name" value="Tetracyclin repressor-like, C-terminal domain"/>
    <property type="match status" value="1"/>
</dbReference>
<dbReference type="Gene3D" id="1.10.10.60">
    <property type="entry name" value="Homeodomain-like"/>
    <property type="match status" value="1"/>
</dbReference>
<dbReference type="InterPro" id="IPR036271">
    <property type="entry name" value="Tet_transcr_reg_TetR-rel_C_sf"/>
</dbReference>
<evidence type="ECO:0000313" key="6">
    <source>
        <dbReference type="EMBL" id="SUZ57574.1"/>
    </source>
</evidence>
<dbReference type="InterPro" id="IPR050109">
    <property type="entry name" value="HTH-type_TetR-like_transc_reg"/>
</dbReference>
<protein>
    <recommendedName>
        <fullName evidence="7">HTH tetR-type domain-containing protein</fullName>
    </recommendedName>
</protein>
<feature type="domain" description="Transcriptional regulator TetR C-terminal Proteobacteria type" evidence="5">
    <location>
        <begin position="81"/>
        <end position="184"/>
    </location>
</feature>
<evidence type="ECO:0008006" key="7">
    <source>
        <dbReference type="Google" id="ProtNLM"/>
    </source>
</evidence>
<dbReference type="Gene3D" id="1.10.357.10">
    <property type="entry name" value="Tetracycline Repressor, domain 2"/>
    <property type="match status" value="1"/>
</dbReference>
<dbReference type="AlphaFoldDB" id="A0A381NTX6"/>
<gene>
    <name evidence="6" type="ORF">METZ01_LOCUS10428</name>
</gene>
<dbReference type="InterPro" id="IPR039536">
    <property type="entry name" value="TetR_C_Proteobacteria"/>
</dbReference>
<feature type="non-terminal residue" evidence="6">
    <location>
        <position position="1"/>
    </location>
</feature>
<reference evidence="6" key="1">
    <citation type="submission" date="2018-05" db="EMBL/GenBank/DDBJ databases">
        <authorList>
            <person name="Lanie J.A."/>
            <person name="Ng W.-L."/>
            <person name="Kazmierczak K.M."/>
            <person name="Andrzejewski T.M."/>
            <person name="Davidsen T.M."/>
            <person name="Wayne K.J."/>
            <person name="Tettelin H."/>
            <person name="Glass J.I."/>
            <person name="Rusch D."/>
            <person name="Podicherti R."/>
            <person name="Tsui H.-C.T."/>
            <person name="Winkler M.E."/>
        </authorList>
    </citation>
    <scope>NUCLEOTIDE SEQUENCE</scope>
</reference>
<evidence type="ECO:0000256" key="3">
    <source>
        <dbReference type="ARBA" id="ARBA00023163"/>
    </source>
</evidence>
<evidence type="ECO:0000259" key="5">
    <source>
        <dbReference type="Pfam" id="PF14246"/>
    </source>
</evidence>
<dbReference type="Pfam" id="PF14246">
    <property type="entry name" value="TetR_C_7"/>
    <property type="match status" value="1"/>
</dbReference>
<accession>A0A381NTX6</accession>
<evidence type="ECO:0000259" key="4">
    <source>
        <dbReference type="Pfam" id="PF00440"/>
    </source>
</evidence>
<evidence type="ECO:0000256" key="1">
    <source>
        <dbReference type="ARBA" id="ARBA00023015"/>
    </source>
</evidence>
<dbReference type="SUPFAM" id="SSF46689">
    <property type="entry name" value="Homeodomain-like"/>
    <property type="match status" value="1"/>
</dbReference>
<dbReference type="PANTHER" id="PTHR30055:SF234">
    <property type="entry name" value="HTH-TYPE TRANSCRIPTIONAL REGULATOR BETI"/>
    <property type="match status" value="1"/>
</dbReference>
<organism evidence="6">
    <name type="scientific">marine metagenome</name>
    <dbReference type="NCBI Taxonomy" id="408172"/>
    <lineage>
        <taxon>unclassified sequences</taxon>
        <taxon>metagenomes</taxon>
        <taxon>ecological metagenomes</taxon>
    </lineage>
</organism>
<dbReference type="PANTHER" id="PTHR30055">
    <property type="entry name" value="HTH-TYPE TRANSCRIPTIONAL REGULATOR RUTR"/>
    <property type="match status" value="1"/>
</dbReference>
<keyword evidence="3" id="KW-0804">Transcription</keyword>
<feature type="domain" description="HTH tetR-type" evidence="4">
    <location>
        <begin position="13"/>
        <end position="57"/>
    </location>
</feature>
<dbReference type="InterPro" id="IPR009057">
    <property type="entry name" value="Homeodomain-like_sf"/>
</dbReference>
<evidence type="ECO:0000256" key="2">
    <source>
        <dbReference type="ARBA" id="ARBA00023125"/>
    </source>
</evidence>